<dbReference type="GeneID" id="20815057"/>
<organism evidence="1">
    <name type="scientific">Aphanomyces astaci</name>
    <name type="common">Crayfish plague agent</name>
    <dbReference type="NCBI Taxonomy" id="112090"/>
    <lineage>
        <taxon>Eukaryota</taxon>
        <taxon>Sar</taxon>
        <taxon>Stramenopiles</taxon>
        <taxon>Oomycota</taxon>
        <taxon>Saprolegniomycetes</taxon>
        <taxon>Saprolegniales</taxon>
        <taxon>Verrucalvaceae</taxon>
        <taxon>Aphanomyces</taxon>
    </lineage>
</organism>
<dbReference type="AlphaFoldDB" id="W4FXV4"/>
<name>W4FXV4_APHAT</name>
<protein>
    <submittedName>
        <fullName evidence="1">Uncharacterized protein</fullName>
    </submittedName>
</protein>
<dbReference type="EMBL" id="KI913158">
    <property type="protein sequence ID" value="ETV71599.1"/>
    <property type="molecule type" value="Genomic_DNA"/>
</dbReference>
<proteinExistence type="predicted"/>
<dbReference type="RefSeq" id="XP_009838787.1">
    <property type="nucleotide sequence ID" value="XM_009840485.1"/>
</dbReference>
<gene>
    <name evidence="1" type="ORF">H257_13061</name>
</gene>
<dbReference type="VEuPathDB" id="FungiDB:H257_13061"/>
<sequence length="162" mass="17699">MWSPKCMVDGCGVVVWYTYFKVHVTKDHPEIPQHRNIRKQYGRQVEANDQVLEDVGVADLHPLPLLKSVLKYRLEGETTVCLLLALCRKSGSDPKAVLQSMINEHEADEDYAFSPPMTPVSLPSSTPVPPFAAAVASSIPSTPVVVAPLPPSKGADPRELAD</sequence>
<reference evidence="1" key="1">
    <citation type="submission" date="2013-12" db="EMBL/GenBank/DDBJ databases">
        <title>The Genome Sequence of Aphanomyces astaci APO3.</title>
        <authorList>
            <consortium name="The Broad Institute Genomics Platform"/>
            <person name="Russ C."/>
            <person name="Tyler B."/>
            <person name="van West P."/>
            <person name="Dieguez-Uribeondo J."/>
            <person name="Young S.K."/>
            <person name="Zeng Q."/>
            <person name="Gargeya S."/>
            <person name="Fitzgerald M."/>
            <person name="Abouelleil A."/>
            <person name="Alvarado L."/>
            <person name="Chapman S.B."/>
            <person name="Gainer-Dewar J."/>
            <person name="Goldberg J."/>
            <person name="Griggs A."/>
            <person name="Gujja S."/>
            <person name="Hansen M."/>
            <person name="Howarth C."/>
            <person name="Imamovic A."/>
            <person name="Ireland A."/>
            <person name="Larimer J."/>
            <person name="McCowan C."/>
            <person name="Murphy C."/>
            <person name="Pearson M."/>
            <person name="Poon T.W."/>
            <person name="Priest M."/>
            <person name="Roberts A."/>
            <person name="Saif S."/>
            <person name="Shea T."/>
            <person name="Sykes S."/>
            <person name="Wortman J."/>
            <person name="Nusbaum C."/>
            <person name="Birren B."/>
        </authorList>
    </citation>
    <scope>NUCLEOTIDE SEQUENCE [LARGE SCALE GENOMIC DNA]</scope>
    <source>
        <strain evidence="1">APO3</strain>
    </source>
</reference>
<evidence type="ECO:0000313" key="1">
    <source>
        <dbReference type="EMBL" id="ETV71599.1"/>
    </source>
</evidence>
<accession>W4FXV4</accession>